<dbReference type="Proteomes" id="UP001497535">
    <property type="component" value="Unassembled WGS sequence"/>
</dbReference>
<accession>A0ACB1A5A7</accession>
<comment type="caution">
    <text evidence="1">The sequence shown here is derived from an EMBL/GenBank/DDBJ whole genome shotgun (WGS) entry which is preliminary data.</text>
</comment>
<reference evidence="1" key="1">
    <citation type="submission" date="2023-11" db="EMBL/GenBank/DDBJ databases">
        <authorList>
            <person name="Poullet M."/>
        </authorList>
    </citation>
    <scope>NUCLEOTIDE SEQUENCE</scope>
    <source>
        <strain evidence="1">E1834</strain>
    </source>
</reference>
<gene>
    <name evidence="1" type="ORF">MENTE1834_LOCUS33319</name>
</gene>
<sequence>MPTTTTNSLKFKLFFLLFLIYSPPFNCEGNSSVCSSDAFFCPINGNCIPLDWVNDGEPDCEDGADEKHVYNNNTENENNKQKLLETNNMLEKEEKTETLIDWLVQMETELPKLFTQSKQSGQLLLKGCQFLDNKNQSNSVGGPWARLHVFLCELLTPALLDQPECLSATNQCSSTKLFFNETSLISLPCALLTQSVTHFSCIEANPPSECSESALEMLAPLRQESEHWFGDLNCNDSSKQQQINIKSWDVLTILANAEMFCKNKKTLENNELAKPIWTKLCEKVNILSENSDCLNELARKDNKKCNFQLNKQLNTSCSILEAFNKNMDCSIHSLNELCPIRVQEAVISIQEQLNDEAISQQCFQQKEEGSEKSTETNKFILHPLNGQCSEEQEENALLCLSELSGLPSRLQKLSSLGALFSNQTTLLNVCSLFEQYQKCLKDRVFPNIWNSRCALNSPMNALARIGLEPICDNTYVLTNSVSSCLNFSNSSSSCQKNLQILGFSIGAVLQGIPNGSAHLCKAFYSLREAFNCARNSMSEFCLKNETLINEFNSLLDKASFFIKEFVWRDLINLIGQEEGCPNQPPSNFDSFLRYTPTISSSTNKPPPINSLPPQNSGAPMARPMPKENEEINSENECSPEQQQQFQFCVQPLSAFQPHPLSVIKNPRQIEDACLSFNNFTKCCEGLAPNCIPLWARGLAAMFGFACGEGNQRFIDLRQCLRRSTARPELHECVLSFSRASPREACTSAKHLLECALPPIESKCGFEAGQFEREYVGRFAKALDPNCSLDGSKGGELAVFSGHDCSTNQKQLIQQCSSPLGNLRSQLDKMFQGGLQSVLKNLNGLSTLFQKGCVLSAQFRKCVNSILSTSTNCTISSCLVAAGAGICDQKDVGEAIDSNLGCVSNPDFGQCIRQHLGPLRQLNLSGLRSVLPNFVDCVQPIVLKQCGKVPLNVLRVLASNGNCPKIEENTEVITTTTLSPPKCTEEMRKNRQNCQNQHLLSKYPFTPITLLNISIDKNNTELNLFCSDLDKLEECERETNACDLEEPYGLPRAMRAFSIYICSSRTEYIQVSNCLLNIQKSEEGQNCLLNIKQKNLNNEEFCFKINKTSHCISSKIFTECGNEALDFVFSASNEFVGQLVPSTKCRLETPVISLQTGCTEQQLVNYLECETGLDRFRPRPISLISNQSQWDDFCSNAYTKFRKCVEVLECRPEPATKATLTLYENVCEREITRRDHRQFGNCLFNVTETENGQKCLNEFRNVDLLAKNAGENVCKAINKLLQCLAIQINSKCGEEALLHVFDLNNIWANEFYRGCSLSPPEIEKEEKKMLPKIDFSSDQIFTSESTKEAINRETTTKLNLLENKTEKEEEIQEKLETDEEEKNKNSETTKSEIWAEEEEEGEKVLVNTTTEETQQKNNTISTNSESWAKHRFDVLCLFCFVFGMFLLY</sequence>
<keyword evidence="2" id="KW-1185">Reference proteome</keyword>
<organism evidence="1 2">
    <name type="scientific">Meloidogyne enterolobii</name>
    <name type="common">Root-knot nematode worm</name>
    <name type="synonym">Meloidogyne mayaguensis</name>
    <dbReference type="NCBI Taxonomy" id="390850"/>
    <lineage>
        <taxon>Eukaryota</taxon>
        <taxon>Metazoa</taxon>
        <taxon>Ecdysozoa</taxon>
        <taxon>Nematoda</taxon>
        <taxon>Chromadorea</taxon>
        <taxon>Rhabditida</taxon>
        <taxon>Tylenchina</taxon>
        <taxon>Tylenchomorpha</taxon>
        <taxon>Tylenchoidea</taxon>
        <taxon>Meloidogynidae</taxon>
        <taxon>Meloidogyninae</taxon>
        <taxon>Meloidogyne</taxon>
    </lineage>
</organism>
<dbReference type="EMBL" id="CAVMJV010000058">
    <property type="protein sequence ID" value="CAK5085852.1"/>
    <property type="molecule type" value="Genomic_DNA"/>
</dbReference>
<evidence type="ECO:0000313" key="1">
    <source>
        <dbReference type="EMBL" id="CAK5085852.1"/>
    </source>
</evidence>
<name>A0ACB1A5A7_MELEN</name>
<proteinExistence type="predicted"/>
<evidence type="ECO:0000313" key="2">
    <source>
        <dbReference type="Proteomes" id="UP001497535"/>
    </source>
</evidence>
<protein>
    <submittedName>
        <fullName evidence="1">Uncharacterized protein</fullName>
    </submittedName>
</protein>